<dbReference type="CDD" id="cd23802">
    <property type="entry name" value="UBCc_UBE2Q"/>
    <property type="match status" value="1"/>
</dbReference>
<keyword evidence="3" id="KW-0560">Oxidoreductase</keyword>
<sequence>MPQLNFKRLLVEYKKVQSAISAGQAQGILRCEPVGDNMLEWDVDMTFPEGSPLQTSLDALAESMFDAEMKKLTLSVRFPAEYPLSPPEVWLRRPRMRHCSEHAGAVTFGGRVCSLTLASPGWNPVTAMLSVLEDVRQSLLDSGIQAYTTVAIRKEYPEAAIKLVRLQSELFPTVNGFCKDGMTVLSATAAAPFLGDLSRLETTDKIGLPFSYANEIYSHEDLRLPLTFEVTTRVGRKTHCAIFEFVNGLPDMHALLPKWLMDDLGIDEREAVRVRAVQLDLITSVKVQPHSVDFYFAVRDSGREVPSLLTESLSRFSALTEDTAVPIDVDGKFFDVQILTVEPRGAVRIIDTDVQHHFEFKVDFVPAPDLEDDAAKEEYQRRVVEGLKLKREQSAIKKQELQDRRQAARQHRFAMLRATAAKAAGGEAGASGSIEIALRLPDGSNVKGAYAEGAPISHLLLAALDSSWAKSALPWGIYLRMAFPKKVLKDGDVITKELHRSMLSVQEEEAPEDEELLAVLSERTPAGTSDEPEALSPLPMPELDEAALMARTQRAFEVQRLMRAGFSQQEAEEKFSKGEVLPPSDASRRPEPLPPAGPAAAPIPRLERTLSEEEERQRKIEVVVSFTGVDAAVAQVALEDASWQKSFIVGRQYLCVLASKNKGAGRIAGSLRCCPRSVCQAAGHVRLRFCSVAGSVAASKLGCGAYRRAVFSRLVGVSFRFFAADKARLKVESAATNTSPPFAGSSEVGAAEGVQWWYVVPAQHFLDRACKEDALPGRQEPLKVSAEHYVLGTPMKGPWPEGMSKFVFANGCFWGSEKGIWRLPAGIFSTAVGYAAGFTPNPTYEEVVTGRTGHAEAVQVIFDPAQIDLVDILRWFWEAHDPTQYMRQGADQGTQYRSGLYYFDEDQRELFLASKKAYQDALQAAGKHGEISTEIRAASDFPDGVFWYAEDWHQQYLAKPGSRPYCSAMPQEVSLPSFPQWATPSLTAKFWPKLPEAFWKQHGPAPHSVVDSPDSPIEWSQFSTRSAEHAEL</sequence>
<dbReference type="Pfam" id="PF03152">
    <property type="entry name" value="UFD1_N1"/>
    <property type="match status" value="1"/>
</dbReference>
<evidence type="ECO:0000256" key="5">
    <source>
        <dbReference type="ARBA" id="ARBA00030643"/>
    </source>
</evidence>
<comment type="caution">
    <text evidence="11">The sequence shown here is derived from an EMBL/GenBank/DDBJ whole genome shotgun (WGS) entry which is preliminary data.</text>
</comment>
<dbReference type="InterPro" id="IPR002569">
    <property type="entry name" value="Met_Sox_Rdtase_MsrA_dom"/>
</dbReference>
<dbReference type="GO" id="GO:0008113">
    <property type="term" value="F:peptide-methionine (S)-S-oxide reductase activity"/>
    <property type="evidence" value="ECO:0007669"/>
    <property type="project" value="UniProtKB-EC"/>
</dbReference>
<dbReference type="Pfam" id="PF01625">
    <property type="entry name" value="PMSR"/>
    <property type="match status" value="1"/>
</dbReference>
<dbReference type="InterPro" id="IPR055418">
    <property type="entry name" value="UFD1_N2"/>
</dbReference>
<dbReference type="SMART" id="SM00212">
    <property type="entry name" value="UBCc"/>
    <property type="match status" value="1"/>
</dbReference>
<proteinExistence type="inferred from homology"/>
<dbReference type="EMBL" id="CAJNJA010020808">
    <property type="protein sequence ID" value="CAE7465132.1"/>
    <property type="molecule type" value="Genomic_DNA"/>
</dbReference>
<dbReference type="InterPro" id="IPR050162">
    <property type="entry name" value="MsrA_MetSO_reductase"/>
</dbReference>
<evidence type="ECO:0000256" key="3">
    <source>
        <dbReference type="ARBA" id="ARBA00023002"/>
    </source>
</evidence>
<dbReference type="HAMAP" id="MF_01401">
    <property type="entry name" value="MsrA"/>
    <property type="match status" value="1"/>
</dbReference>
<dbReference type="PANTHER" id="PTHR42799:SF2">
    <property type="entry name" value="MITOCHONDRIAL PEPTIDE METHIONINE SULFOXIDE REDUCTASE"/>
    <property type="match status" value="1"/>
</dbReference>
<dbReference type="PROSITE" id="PS50127">
    <property type="entry name" value="UBC_2"/>
    <property type="match status" value="1"/>
</dbReference>
<dbReference type="InterPro" id="IPR055417">
    <property type="entry name" value="UFD1_N1"/>
</dbReference>
<dbReference type="GO" id="GO:0005737">
    <property type="term" value="C:cytoplasm"/>
    <property type="evidence" value="ECO:0007669"/>
    <property type="project" value="TreeGrafter"/>
</dbReference>
<dbReference type="InterPro" id="IPR016135">
    <property type="entry name" value="UBQ-conjugating_enzyme/RWD"/>
</dbReference>
<feature type="domain" description="UBC core" evidence="10">
    <location>
        <begin position="4"/>
        <end position="183"/>
    </location>
</feature>
<evidence type="ECO:0000259" key="10">
    <source>
        <dbReference type="PROSITE" id="PS50127"/>
    </source>
</evidence>
<evidence type="ECO:0000313" key="12">
    <source>
        <dbReference type="Proteomes" id="UP000601435"/>
    </source>
</evidence>
<name>A0A812S5Q0_9DINO</name>
<keyword evidence="8" id="KW-0175">Coiled coil</keyword>
<accession>A0A812S5Q0</accession>
<organism evidence="11 12">
    <name type="scientific">Symbiodinium necroappetens</name>
    <dbReference type="NCBI Taxonomy" id="1628268"/>
    <lineage>
        <taxon>Eukaryota</taxon>
        <taxon>Sar</taxon>
        <taxon>Alveolata</taxon>
        <taxon>Dinophyceae</taxon>
        <taxon>Suessiales</taxon>
        <taxon>Symbiodiniaceae</taxon>
        <taxon>Symbiodinium</taxon>
    </lineage>
</organism>
<dbReference type="Gene3D" id="3.30.1060.10">
    <property type="entry name" value="Peptide methionine sulphoxide reductase MsrA"/>
    <property type="match status" value="1"/>
</dbReference>
<evidence type="ECO:0000256" key="9">
    <source>
        <dbReference type="SAM" id="MobiDB-lite"/>
    </source>
</evidence>
<evidence type="ECO:0000313" key="11">
    <source>
        <dbReference type="EMBL" id="CAE7465132.1"/>
    </source>
</evidence>
<dbReference type="Gene3D" id="3.10.110.10">
    <property type="entry name" value="Ubiquitin Conjugating Enzyme"/>
    <property type="match status" value="1"/>
</dbReference>
<evidence type="ECO:0000256" key="2">
    <source>
        <dbReference type="ARBA" id="ARBA00012502"/>
    </source>
</evidence>
<evidence type="ECO:0000256" key="8">
    <source>
        <dbReference type="SAM" id="Coils"/>
    </source>
</evidence>
<dbReference type="OrthoDB" id="77405at2759"/>
<comment type="catalytic activity">
    <reaction evidence="6">
        <text>L-methionyl-[protein] + [thioredoxin]-disulfide + H2O = L-methionyl-(S)-S-oxide-[protein] + [thioredoxin]-dithiol</text>
        <dbReference type="Rhea" id="RHEA:14217"/>
        <dbReference type="Rhea" id="RHEA-COMP:10698"/>
        <dbReference type="Rhea" id="RHEA-COMP:10700"/>
        <dbReference type="Rhea" id="RHEA-COMP:12313"/>
        <dbReference type="Rhea" id="RHEA-COMP:12315"/>
        <dbReference type="ChEBI" id="CHEBI:15377"/>
        <dbReference type="ChEBI" id="CHEBI:16044"/>
        <dbReference type="ChEBI" id="CHEBI:29950"/>
        <dbReference type="ChEBI" id="CHEBI:44120"/>
        <dbReference type="ChEBI" id="CHEBI:50058"/>
        <dbReference type="EC" id="1.8.4.11"/>
    </reaction>
</comment>
<dbReference type="NCBIfam" id="TIGR00401">
    <property type="entry name" value="msrA"/>
    <property type="match status" value="1"/>
</dbReference>
<dbReference type="InterPro" id="IPR042299">
    <property type="entry name" value="Ufd1-like_Nn"/>
</dbReference>
<comment type="catalytic activity">
    <reaction evidence="7">
        <text>[thioredoxin]-disulfide + L-methionine + H2O = L-methionine (S)-S-oxide + [thioredoxin]-dithiol</text>
        <dbReference type="Rhea" id="RHEA:19993"/>
        <dbReference type="Rhea" id="RHEA-COMP:10698"/>
        <dbReference type="Rhea" id="RHEA-COMP:10700"/>
        <dbReference type="ChEBI" id="CHEBI:15377"/>
        <dbReference type="ChEBI" id="CHEBI:29950"/>
        <dbReference type="ChEBI" id="CHEBI:50058"/>
        <dbReference type="ChEBI" id="CHEBI:57844"/>
        <dbReference type="ChEBI" id="CHEBI:58772"/>
        <dbReference type="EC" id="1.8.4.11"/>
    </reaction>
</comment>
<dbReference type="SUPFAM" id="SSF55068">
    <property type="entry name" value="Peptide methionine sulfoxide reductase"/>
    <property type="match status" value="1"/>
</dbReference>
<dbReference type="Proteomes" id="UP000601435">
    <property type="component" value="Unassembled WGS sequence"/>
</dbReference>
<dbReference type="EC" id="1.8.4.11" evidence="2"/>
<reference evidence="11" key="1">
    <citation type="submission" date="2021-02" db="EMBL/GenBank/DDBJ databases">
        <authorList>
            <person name="Dougan E. K."/>
            <person name="Rhodes N."/>
            <person name="Thang M."/>
            <person name="Chan C."/>
        </authorList>
    </citation>
    <scope>NUCLEOTIDE SEQUENCE</scope>
</reference>
<dbReference type="Pfam" id="PF24842">
    <property type="entry name" value="UFD1_N2"/>
    <property type="match status" value="1"/>
</dbReference>
<dbReference type="Gene3D" id="3.10.330.10">
    <property type="match status" value="1"/>
</dbReference>
<evidence type="ECO:0000256" key="6">
    <source>
        <dbReference type="ARBA" id="ARBA00047806"/>
    </source>
</evidence>
<feature type="coiled-coil region" evidence="8">
    <location>
        <begin position="384"/>
        <end position="411"/>
    </location>
</feature>
<keyword evidence="12" id="KW-1185">Reference proteome</keyword>
<dbReference type="InterPro" id="IPR000608">
    <property type="entry name" value="UBC"/>
</dbReference>
<gene>
    <name evidence="11" type="primary">msrA2</name>
    <name evidence="11" type="ORF">SNEC2469_LOCUS13057</name>
</gene>
<dbReference type="Pfam" id="PF00179">
    <property type="entry name" value="UQ_con"/>
    <property type="match status" value="1"/>
</dbReference>
<dbReference type="InterPro" id="IPR036509">
    <property type="entry name" value="Met_Sox_Rdtase_MsrA_sf"/>
</dbReference>
<dbReference type="SUPFAM" id="SSF54495">
    <property type="entry name" value="UBC-like"/>
    <property type="match status" value="1"/>
</dbReference>
<evidence type="ECO:0000256" key="4">
    <source>
        <dbReference type="ARBA" id="ARBA00030273"/>
    </source>
</evidence>
<feature type="region of interest" description="Disordered" evidence="9">
    <location>
        <begin position="569"/>
        <end position="604"/>
    </location>
</feature>
<comment type="similarity">
    <text evidence="1">Belongs to the MsrA Met sulfoxide reductase family.</text>
</comment>
<protein>
    <recommendedName>
        <fullName evidence="2">peptide-methionine (S)-S-oxide reductase</fullName>
        <ecNumber evidence="2">1.8.4.11</ecNumber>
    </recommendedName>
    <alternativeName>
        <fullName evidence="5">Peptide-methionine (S)-S-oxide reductase</fullName>
    </alternativeName>
    <alternativeName>
        <fullName evidence="4">Protein-methionine-S-oxide reductase</fullName>
    </alternativeName>
</protein>
<dbReference type="AlphaFoldDB" id="A0A812S5Q0"/>
<dbReference type="GO" id="GO:0034599">
    <property type="term" value="P:cellular response to oxidative stress"/>
    <property type="evidence" value="ECO:0007669"/>
    <property type="project" value="TreeGrafter"/>
</dbReference>
<evidence type="ECO:0000256" key="7">
    <source>
        <dbReference type="ARBA" id="ARBA00048782"/>
    </source>
</evidence>
<evidence type="ECO:0000256" key="1">
    <source>
        <dbReference type="ARBA" id="ARBA00005591"/>
    </source>
</evidence>
<dbReference type="Gene3D" id="2.40.40.50">
    <property type="entry name" value="Ubiquitin fusion degradation protein UFD1, N-terminal domain"/>
    <property type="match status" value="1"/>
</dbReference>
<dbReference type="PANTHER" id="PTHR42799">
    <property type="entry name" value="MITOCHONDRIAL PEPTIDE METHIONINE SULFOXIDE REDUCTASE"/>
    <property type="match status" value="1"/>
</dbReference>